<evidence type="ECO:0000256" key="3">
    <source>
        <dbReference type="ARBA" id="ARBA00022691"/>
    </source>
</evidence>
<name>A0A2I2G8C9_9EURO</name>
<dbReference type="GO" id="GO:0008171">
    <property type="term" value="F:O-methyltransferase activity"/>
    <property type="evidence" value="ECO:0007669"/>
    <property type="project" value="InterPro"/>
</dbReference>
<dbReference type="InterPro" id="IPR002935">
    <property type="entry name" value="SAM_O-MeTrfase"/>
</dbReference>
<dbReference type="GeneID" id="36556916"/>
<evidence type="ECO:0000313" key="6">
    <source>
        <dbReference type="Proteomes" id="UP000234275"/>
    </source>
</evidence>
<gene>
    <name evidence="5" type="ORF">P170DRAFT_436757</name>
</gene>
<dbReference type="AlphaFoldDB" id="A0A2I2G8C9"/>
<dbReference type="Gene3D" id="3.40.50.150">
    <property type="entry name" value="Vaccinia Virus protein VP39"/>
    <property type="match status" value="1"/>
</dbReference>
<evidence type="ECO:0000313" key="5">
    <source>
        <dbReference type="EMBL" id="PLB49124.1"/>
    </source>
</evidence>
<dbReference type="EMBL" id="MSFO01000004">
    <property type="protein sequence ID" value="PLB49124.1"/>
    <property type="molecule type" value="Genomic_DNA"/>
</dbReference>
<dbReference type="RefSeq" id="XP_024704426.1">
    <property type="nucleotide sequence ID" value="XM_024849217.1"/>
</dbReference>
<dbReference type="Proteomes" id="UP000234275">
    <property type="component" value="Unassembled WGS sequence"/>
</dbReference>
<proteinExistence type="inferred from homology"/>
<evidence type="ECO:0000256" key="4">
    <source>
        <dbReference type="ARBA" id="ARBA00023453"/>
    </source>
</evidence>
<keyword evidence="6" id="KW-1185">Reference proteome</keyword>
<comment type="caution">
    <text evidence="5">The sequence shown here is derived from an EMBL/GenBank/DDBJ whole genome shotgun (WGS) entry which is preliminary data.</text>
</comment>
<dbReference type="PANTHER" id="PTHR43167:SF1">
    <property type="entry name" value="PUTATIVE (AFU_ORTHOLOGUE AFUA_6G01830)-RELATED"/>
    <property type="match status" value="1"/>
</dbReference>
<keyword evidence="2 5" id="KW-0808">Transferase</keyword>
<dbReference type="GO" id="GO:0032259">
    <property type="term" value="P:methylation"/>
    <property type="evidence" value="ECO:0007669"/>
    <property type="project" value="UniProtKB-KW"/>
</dbReference>
<dbReference type="PANTHER" id="PTHR43167">
    <property type="entry name" value="PUTATIVE (AFU_ORTHOLOGUE AFUA_6G01830)-RELATED"/>
    <property type="match status" value="1"/>
</dbReference>
<evidence type="ECO:0000256" key="1">
    <source>
        <dbReference type="ARBA" id="ARBA00022603"/>
    </source>
</evidence>
<evidence type="ECO:0000256" key="2">
    <source>
        <dbReference type="ARBA" id="ARBA00022679"/>
    </source>
</evidence>
<accession>A0A2I2G8C9</accession>
<dbReference type="SUPFAM" id="SSF53335">
    <property type="entry name" value="S-adenosyl-L-methionine-dependent methyltransferases"/>
    <property type="match status" value="1"/>
</dbReference>
<sequence>MSTPTPVDAPAHILQLLSELHKKSLEQEAVLSTTGKVFSSKILGDLEDKSPAENPRDQFDQLMLDKFIALDEDKCQFTYQLINAMGATNVVEAGTSFGVSTIYLALAVAKTTAATGKSGTVIATEKETEKAAIARKYWAQCGATVEQQIDLREGDLLETLKEGLPEVDLLRNILVWSALALPTLKTVLPRLRHGAVVLTDNTISGAKGYADLLAFLRSPENGFQNMTLPFTNGFEMSVYLPQPK</sequence>
<dbReference type="OrthoDB" id="4863010at2759"/>
<dbReference type="VEuPathDB" id="FungiDB:P170DRAFT_436757"/>
<reference evidence="5 6" key="1">
    <citation type="submission" date="2016-12" db="EMBL/GenBank/DDBJ databases">
        <title>The genomes of Aspergillus section Nigri reveals drivers in fungal speciation.</title>
        <authorList>
            <consortium name="DOE Joint Genome Institute"/>
            <person name="Vesth T.C."/>
            <person name="Nybo J."/>
            <person name="Theobald S."/>
            <person name="Brandl J."/>
            <person name="Frisvad J.C."/>
            <person name="Nielsen K.F."/>
            <person name="Lyhne E.K."/>
            <person name="Kogle M.E."/>
            <person name="Kuo A."/>
            <person name="Riley R."/>
            <person name="Clum A."/>
            <person name="Nolan M."/>
            <person name="Lipzen A."/>
            <person name="Salamov A."/>
            <person name="Henrissat B."/>
            <person name="Wiebenga A."/>
            <person name="De Vries R.P."/>
            <person name="Grigoriev I.V."/>
            <person name="Mortensen U.H."/>
            <person name="Andersen M.R."/>
            <person name="Baker S.E."/>
        </authorList>
    </citation>
    <scope>NUCLEOTIDE SEQUENCE [LARGE SCALE GENOMIC DNA]</scope>
    <source>
        <strain evidence="5 6">IBT 23096</strain>
    </source>
</reference>
<comment type="similarity">
    <text evidence="4">Belongs to the class I-like SAM-binding methyltransferase superfamily. Cation-dependent O-methyltransferase family.</text>
</comment>
<dbReference type="Pfam" id="PF01596">
    <property type="entry name" value="Methyltransf_3"/>
    <property type="match status" value="1"/>
</dbReference>
<keyword evidence="3" id="KW-0949">S-adenosyl-L-methionine</keyword>
<keyword evidence="1 5" id="KW-0489">Methyltransferase</keyword>
<dbReference type="InterPro" id="IPR029063">
    <property type="entry name" value="SAM-dependent_MTases_sf"/>
</dbReference>
<dbReference type="STRING" id="1392250.A0A2I2G8C9"/>
<protein>
    <submittedName>
        <fullName evidence="5">O-methyltransferase</fullName>
    </submittedName>
</protein>
<organism evidence="5 6">
    <name type="scientific">Aspergillus steynii IBT 23096</name>
    <dbReference type="NCBI Taxonomy" id="1392250"/>
    <lineage>
        <taxon>Eukaryota</taxon>
        <taxon>Fungi</taxon>
        <taxon>Dikarya</taxon>
        <taxon>Ascomycota</taxon>
        <taxon>Pezizomycotina</taxon>
        <taxon>Eurotiomycetes</taxon>
        <taxon>Eurotiomycetidae</taxon>
        <taxon>Eurotiales</taxon>
        <taxon>Aspergillaceae</taxon>
        <taxon>Aspergillus</taxon>
        <taxon>Aspergillus subgen. Circumdati</taxon>
    </lineage>
</organism>